<feature type="domain" description="HTH lysR-type" evidence="5">
    <location>
        <begin position="6"/>
        <end position="63"/>
    </location>
</feature>
<gene>
    <name evidence="6" type="ORF">QTP81_08690</name>
</gene>
<comment type="similarity">
    <text evidence="1">Belongs to the LysR transcriptional regulatory family.</text>
</comment>
<dbReference type="EMBL" id="JAUCBP010000007">
    <property type="protein sequence ID" value="MDM7860671.1"/>
    <property type="molecule type" value="Genomic_DNA"/>
</dbReference>
<dbReference type="PROSITE" id="PS50931">
    <property type="entry name" value="HTH_LYSR"/>
    <property type="match status" value="1"/>
</dbReference>
<dbReference type="SUPFAM" id="SSF46785">
    <property type="entry name" value="Winged helix' DNA-binding domain"/>
    <property type="match status" value="1"/>
</dbReference>
<dbReference type="Gene3D" id="3.40.190.290">
    <property type="match status" value="1"/>
</dbReference>
<reference evidence="6 7" key="1">
    <citation type="submission" date="2023-06" db="EMBL/GenBank/DDBJ databases">
        <title>Alteromonas sp. ASW11-36 isolated from intertidal sand.</title>
        <authorList>
            <person name="Li Y."/>
        </authorList>
    </citation>
    <scope>NUCLEOTIDE SEQUENCE [LARGE SCALE GENOMIC DNA]</scope>
    <source>
        <strain evidence="6 7">ASW11-36</strain>
    </source>
</reference>
<dbReference type="InterPro" id="IPR000847">
    <property type="entry name" value="LysR_HTH_N"/>
</dbReference>
<keyword evidence="2" id="KW-0805">Transcription regulation</keyword>
<dbReference type="Pfam" id="PF03466">
    <property type="entry name" value="LysR_substrate"/>
    <property type="match status" value="1"/>
</dbReference>
<dbReference type="SUPFAM" id="SSF53850">
    <property type="entry name" value="Periplasmic binding protein-like II"/>
    <property type="match status" value="1"/>
</dbReference>
<keyword evidence="7" id="KW-1185">Reference proteome</keyword>
<comment type="caution">
    <text evidence="6">The sequence shown here is derived from an EMBL/GenBank/DDBJ whole genome shotgun (WGS) entry which is preliminary data.</text>
</comment>
<keyword evidence="3" id="KW-0238">DNA-binding</keyword>
<dbReference type="Gene3D" id="1.10.10.10">
    <property type="entry name" value="Winged helix-like DNA-binding domain superfamily/Winged helix DNA-binding domain"/>
    <property type="match status" value="1"/>
</dbReference>
<evidence type="ECO:0000313" key="7">
    <source>
        <dbReference type="Proteomes" id="UP001234343"/>
    </source>
</evidence>
<dbReference type="RefSeq" id="WP_289364961.1">
    <property type="nucleotide sequence ID" value="NZ_JAUCBP010000007.1"/>
</dbReference>
<dbReference type="PANTHER" id="PTHR30126">
    <property type="entry name" value="HTH-TYPE TRANSCRIPTIONAL REGULATOR"/>
    <property type="match status" value="1"/>
</dbReference>
<name>A0ABT7SWY2_9ALTE</name>
<evidence type="ECO:0000256" key="2">
    <source>
        <dbReference type="ARBA" id="ARBA00023015"/>
    </source>
</evidence>
<evidence type="ECO:0000313" key="6">
    <source>
        <dbReference type="EMBL" id="MDM7860671.1"/>
    </source>
</evidence>
<dbReference type="Pfam" id="PF00126">
    <property type="entry name" value="HTH_1"/>
    <property type="match status" value="1"/>
</dbReference>
<dbReference type="InterPro" id="IPR005119">
    <property type="entry name" value="LysR_subst-bd"/>
</dbReference>
<accession>A0ABT7SWY2</accession>
<evidence type="ECO:0000256" key="4">
    <source>
        <dbReference type="ARBA" id="ARBA00023163"/>
    </source>
</evidence>
<dbReference type="Proteomes" id="UP001234343">
    <property type="component" value="Unassembled WGS sequence"/>
</dbReference>
<sequence length="295" mass="33106">MYRHKTTLEQWRILQAVVDCGGYAHAAEHLNKSQSSLNHAVAKLQHQLGVELLEVRGRKAYLTQAGEVMLRRSRYITQNVEDLEALAINIQQEWEPEINLAVDLAYPRERLFDVLQNFLPESRGSRIRVLDTVLTGTEEVIMEKSADVVITHSVPKGFLGEPIGKVKFVAVCSPTHPLAKIAQPIDPNALQQELQLVIKDTAATPIERQGWLKSELRWTVDQFHSAIGLLQRGIGFCWLPEHEVEAYLSTEKLVRLHIDGSSFRELTSYLVIPAPDNLGPGSQLLASLLLSSRVI</sequence>
<proteinExistence type="inferred from homology"/>
<protein>
    <submittedName>
        <fullName evidence="6">LysR family transcriptional regulator</fullName>
    </submittedName>
</protein>
<dbReference type="InterPro" id="IPR036388">
    <property type="entry name" value="WH-like_DNA-bd_sf"/>
</dbReference>
<evidence type="ECO:0000259" key="5">
    <source>
        <dbReference type="PROSITE" id="PS50931"/>
    </source>
</evidence>
<evidence type="ECO:0000256" key="3">
    <source>
        <dbReference type="ARBA" id="ARBA00023125"/>
    </source>
</evidence>
<dbReference type="InterPro" id="IPR036390">
    <property type="entry name" value="WH_DNA-bd_sf"/>
</dbReference>
<keyword evidence="4" id="KW-0804">Transcription</keyword>
<evidence type="ECO:0000256" key="1">
    <source>
        <dbReference type="ARBA" id="ARBA00009437"/>
    </source>
</evidence>
<organism evidence="6 7">
    <name type="scientific">Alteromonas arenosi</name>
    <dbReference type="NCBI Taxonomy" id="3055817"/>
    <lineage>
        <taxon>Bacteria</taxon>
        <taxon>Pseudomonadati</taxon>
        <taxon>Pseudomonadota</taxon>
        <taxon>Gammaproteobacteria</taxon>
        <taxon>Alteromonadales</taxon>
        <taxon>Alteromonadaceae</taxon>
        <taxon>Alteromonas/Salinimonas group</taxon>
        <taxon>Alteromonas</taxon>
    </lineage>
</organism>
<dbReference type="PANTHER" id="PTHR30126:SF88">
    <property type="entry name" value="TRANSCRIPTIONAL REGULATOR-RELATED"/>
    <property type="match status" value="1"/>
</dbReference>